<keyword evidence="1" id="KW-0812">Transmembrane</keyword>
<dbReference type="AlphaFoldDB" id="A0A543Q273"/>
<keyword evidence="1" id="KW-0472">Membrane</keyword>
<organism evidence="2 3">
    <name type="scientific">Acidithiobacillus thiooxidans ATCC 19377</name>
    <dbReference type="NCBI Taxonomy" id="637390"/>
    <lineage>
        <taxon>Bacteria</taxon>
        <taxon>Pseudomonadati</taxon>
        <taxon>Pseudomonadota</taxon>
        <taxon>Acidithiobacillia</taxon>
        <taxon>Acidithiobacillales</taxon>
        <taxon>Acidithiobacillaceae</taxon>
        <taxon>Acidithiobacillus</taxon>
    </lineage>
</organism>
<evidence type="ECO:0000256" key="1">
    <source>
        <dbReference type="SAM" id="Phobius"/>
    </source>
</evidence>
<name>A0A543Q273_ACITH</name>
<keyword evidence="1" id="KW-1133">Transmembrane helix</keyword>
<feature type="transmembrane region" description="Helical" evidence="1">
    <location>
        <begin position="28"/>
        <end position="48"/>
    </location>
</feature>
<evidence type="ECO:0000313" key="3">
    <source>
        <dbReference type="Proteomes" id="UP000315403"/>
    </source>
</evidence>
<accession>A0A543Q273</accession>
<dbReference type="RefSeq" id="WP_031572429.1">
    <property type="nucleotide sequence ID" value="NZ_SZUV01000001.1"/>
</dbReference>
<protein>
    <submittedName>
        <fullName evidence="2">Uncharacterized protein</fullName>
    </submittedName>
</protein>
<dbReference type="Proteomes" id="UP000315403">
    <property type="component" value="Unassembled WGS sequence"/>
</dbReference>
<comment type="caution">
    <text evidence="2">The sequence shown here is derived from an EMBL/GenBank/DDBJ whole genome shotgun (WGS) entry which is preliminary data.</text>
</comment>
<gene>
    <name evidence="2" type="ORF">DLNHIDIE_00287</name>
</gene>
<feature type="transmembrane region" description="Helical" evidence="1">
    <location>
        <begin position="7"/>
        <end position="22"/>
    </location>
</feature>
<proteinExistence type="predicted"/>
<evidence type="ECO:0000313" key="2">
    <source>
        <dbReference type="EMBL" id="TQN50434.1"/>
    </source>
</evidence>
<dbReference type="EMBL" id="SZUV01000001">
    <property type="protein sequence ID" value="TQN50434.1"/>
    <property type="molecule type" value="Genomic_DNA"/>
</dbReference>
<sequence>MTDLGTFLGNCILIVTGVVIFCDNTTGLGYAAILGIVVMLGAFAYELMTNKAYRHRIKNCFKK</sequence>
<reference evidence="2 3" key="1">
    <citation type="submission" date="2019-03" db="EMBL/GenBank/DDBJ databases">
        <title>New insights into Acidothiobacillus thiooxidans sulfur metabolism through coupled gene expression, solution geochemistry, microscopy and spectroscopy analyses.</title>
        <authorList>
            <person name="Camacho D."/>
            <person name="Frazao R."/>
            <person name="Fouillen A."/>
            <person name="Nanci A."/>
            <person name="Lang B.F."/>
            <person name="Apte S.C."/>
            <person name="Baron C."/>
            <person name="Warren L.A."/>
        </authorList>
    </citation>
    <scope>NUCLEOTIDE SEQUENCE [LARGE SCALE GENOMIC DNA]</scope>
    <source>
        <strain evidence="2 3">ATCC 19377</strain>
    </source>
</reference>